<dbReference type="GO" id="GO:0005634">
    <property type="term" value="C:nucleus"/>
    <property type="evidence" value="ECO:0007669"/>
    <property type="project" value="TreeGrafter"/>
</dbReference>
<feature type="region of interest" description="Disordered" evidence="1">
    <location>
        <begin position="52"/>
        <end position="104"/>
    </location>
</feature>
<evidence type="ECO:0000313" key="3">
    <source>
        <dbReference type="EMBL" id="OLY80830.1"/>
    </source>
</evidence>
<name>A0A1R0GV96_9FUNG</name>
<organism evidence="3 4">
    <name type="scientific">Smittium mucronatum</name>
    <dbReference type="NCBI Taxonomy" id="133383"/>
    <lineage>
        <taxon>Eukaryota</taxon>
        <taxon>Fungi</taxon>
        <taxon>Fungi incertae sedis</taxon>
        <taxon>Zoopagomycota</taxon>
        <taxon>Kickxellomycotina</taxon>
        <taxon>Harpellomycetes</taxon>
        <taxon>Harpellales</taxon>
        <taxon>Legeriomycetaceae</taxon>
        <taxon>Smittium</taxon>
    </lineage>
</organism>
<dbReference type="PANTHER" id="PTHR14689">
    <property type="entry name" value="PHORBOL-ESTER_DAG-TYPE DOMAIN-CONTAINING PROTEIN"/>
    <property type="match status" value="1"/>
</dbReference>
<feature type="compositionally biased region" description="Low complexity" evidence="1">
    <location>
        <begin position="677"/>
        <end position="692"/>
    </location>
</feature>
<dbReference type="STRING" id="133383.A0A1R0GV96"/>
<feature type="region of interest" description="Disordered" evidence="1">
    <location>
        <begin position="479"/>
        <end position="515"/>
    </location>
</feature>
<proteinExistence type="predicted"/>
<feature type="compositionally biased region" description="Low complexity" evidence="1">
    <location>
        <begin position="54"/>
        <end position="76"/>
    </location>
</feature>
<sequence length="1054" mass="120562">MLSTYSNKNQSRRVSERELISLLDDLKPEINSNLGSKNVPYLLSQTNGNYFSMSTRSNPSSERVSSRRVSTRSNPSYKITSPSSNSSQIKPNSEYSANGSPNNELSLNETKKELYVFIENVDKSSYESFVEIQLNKSSKKVFIDLESSPKILNSSVSFSEFSKSTISPIHKSAFQYKKRSNISYPKNPISKFAKPNTQIVENVSHELVHLVENTKKHNRELKFTTYDHPPENVIEILITKNSFTSKMCRIVSRAISLKLQKRDLENSLNNNALRKNQNNIYNRFNSSPIRKKNNIIIHESSSEDSENPVFNHSSIQNHRFVSSSPIVAPNESRNKNFLNSKYIGHTNNNIPRKDVKIFESDNDSSEIEDGSIYEDRTFTSQFNHFGFERKINTSQSHQLLSRESPQKPISYESDSDSFKLDSLTQVNTSTQNFENPIIHNKRIDTGIHSNSEPEPEEVSPILVKNSQLLSKVEVINLSSDNGKDTQSDDSQVIKKRRFIGRRNSIDKSSPGSVSPRSIVMKYKLQKELKDLEVSRGYSVALDRNIKKKFKKPSYREVLIKSRSQISNKTSRTSKLFYNHSSVSDSDDSDDSYESSDSNIETSYSDVINYGLPRTQPTSSSRNRPGYNKKSRSQSYRSSANHHNSMNGGRHSNSQMSMTPTTIDGMFNPSVHDSDGISRPNSPSSRSSSSVYSSDFVVDEDEVVDYSGNDGSFYKAIDNIEISSQSLPAIRNRDLLSESNSKEIRLSDFGLSFSQDIHTSFNTYIQYMIHAIFNRDIVNTVDFETMKYFENAKNTVDNRISTIRDSLVSSSVWNPQFLIDLKSHPIYELEDEDPIAGCEACTFGTSRTSTFSIHLMGYPSLNEVPKFFSTVDEKNYKPGRNDLVSIRFKKFKTYPKYLMDRNLVTSEMRSFFKDGYDTTKKVGDLHTLGISGVSYLSGRFCQKRSQVYHWLYHYPYYLFLKLKSAANEYISKQKIDLESKFLFINTQCSFLFKAKLTINSLFPLLHFFQIALNPKEKAKFAEGMVYELEKSKVTAYYFKEFTKYLDDAQDLYSTK</sequence>
<dbReference type="OrthoDB" id="21499at2759"/>
<reference evidence="3 4" key="1">
    <citation type="journal article" date="2016" name="Mol. Biol. Evol.">
        <title>Genome-Wide Survey of Gut Fungi (Harpellales) Reveals the First Horizontally Transferred Ubiquitin Gene from a Mosquito Host.</title>
        <authorList>
            <person name="Wang Y."/>
            <person name="White M.M."/>
            <person name="Kvist S."/>
            <person name="Moncalvo J.M."/>
        </authorList>
    </citation>
    <scope>NUCLEOTIDE SEQUENCE [LARGE SCALE GENOMIC DNA]</scope>
    <source>
        <strain evidence="3 4">ALG-7-W6</strain>
    </source>
</reference>
<evidence type="ECO:0000313" key="4">
    <source>
        <dbReference type="Proteomes" id="UP000187455"/>
    </source>
</evidence>
<dbReference type="EMBL" id="LSSL01003088">
    <property type="protein sequence ID" value="OLY80830.1"/>
    <property type="molecule type" value="Genomic_DNA"/>
</dbReference>
<feature type="domain" description="DUF4211" evidence="2">
    <location>
        <begin position="751"/>
        <end position="858"/>
    </location>
</feature>
<dbReference type="PANTHER" id="PTHR14689:SF0">
    <property type="entry name" value="COILED-COIL DOMAIN-CONTAINING PROTEIN 82"/>
    <property type="match status" value="1"/>
</dbReference>
<feature type="compositionally biased region" description="Polar residues" evidence="1">
    <location>
        <begin position="632"/>
        <end position="661"/>
    </location>
</feature>
<feature type="compositionally biased region" description="Polar residues" evidence="1">
    <location>
        <begin position="77"/>
        <end position="104"/>
    </location>
</feature>
<dbReference type="InterPro" id="IPR025451">
    <property type="entry name" value="DUF4211"/>
</dbReference>
<gene>
    <name evidence="3" type="ORF">AYI68_g5065</name>
</gene>
<evidence type="ECO:0000256" key="1">
    <source>
        <dbReference type="SAM" id="MobiDB-lite"/>
    </source>
</evidence>
<feature type="compositionally biased region" description="Polar residues" evidence="1">
    <location>
        <begin position="506"/>
        <end position="515"/>
    </location>
</feature>
<feature type="compositionally biased region" description="Acidic residues" evidence="1">
    <location>
        <begin position="584"/>
        <end position="593"/>
    </location>
</feature>
<evidence type="ECO:0000259" key="2">
    <source>
        <dbReference type="Pfam" id="PF13926"/>
    </source>
</evidence>
<accession>A0A1R0GV96</accession>
<dbReference type="Pfam" id="PF13926">
    <property type="entry name" value="DUF4211"/>
    <property type="match status" value="1"/>
</dbReference>
<dbReference type="AlphaFoldDB" id="A0A1R0GV96"/>
<feature type="region of interest" description="Disordered" evidence="1">
    <location>
        <begin position="578"/>
        <end position="692"/>
    </location>
</feature>
<keyword evidence="4" id="KW-1185">Reference proteome</keyword>
<comment type="caution">
    <text evidence="3">The sequence shown here is derived from an EMBL/GenBank/DDBJ whole genome shotgun (WGS) entry which is preliminary data.</text>
</comment>
<dbReference type="Proteomes" id="UP000187455">
    <property type="component" value="Unassembled WGS sequence"/>
</dbReference>
<feature type="region of interest" description="Disordered" evidence="1">
    <location>
        <begin position="396"/>
        <end position="415"/>
    </location>
</feature>
<protein>
    <recommendedName>
        <fullName evidence="2">DUF4211 domain-containing protein</fullName>
    </recommendedName>
</protein>